<dbReference type="KEGG" id="xho:A9255_10650"/>
<reference evidence="1 3" key="1">
    <citation type="submission" date="2016-06" db="EMBL/GenBank/DDBJ databases">
        <title>Bacterial characters and pathogenicity of Xenorhabdus hominickii from an entomopathogenic nematode, Steinernema monticolum.</title>
        <authorList>
            <person name="Park Y."/>
            <person name="Kim Y."/>
        </authorList>
    </citation>
    <scope>NUCLEOTIDE SEQUENCE [LARGE SCALE GENOMIC DNA]</scope>
    <source>
        <strain evidence="1 3">ANU1</strain>
    </source>
</reference>
<evidence type="ECO:0000313" key="2">
    <source>
        <dbReference type="EMBL" id="PHM56027.1"/>
    </source>
</evidence>
<sequence length="127" mass="15067">MGLDIYFFADDKENTQKFDVKNTKSEVGYFRKVNSLFAWIESHVESIGNCKPILISQDVLQKLASDLDKLIPANCDELFPSRRGFFFGSDEYDECYWLDVEDVKNWVKGMLNDFDFESQNLYFWAWW</sequence>
<accession>A0A2G0Q9W5</accession>
<keyword evidence="3" id="KW-1185">Reference proteome</keyword>
<dbReference type="STRING" id="351679.A9255_10650"/>
<protein>
    <submittedName>
        <fullName evidence="2">Uncharacterized protein</fullName>
    </submittedName>
</protein>
<dbReference type="EMBL" id="NJAI01000002">
    <property type="protein sequence ID" value="PHM56027.1"/>
    <property type="molecule type" value="Genomic_DNA"/>
</dbReference>
<organism evidence="2 4">
    <name type="scientific">Xenorhabdus hominickii</name>
    <dbReference type="NCBI Taxonomy" id="351679"/>
    <lineage>
        <taxon>Bacteria</taxon>
        <taxon>Pseudomonadati</taxon>
        <taxon>Pseudomonadota</taxon>
        <taxon>Gammaproteobacteria</taxon>
        <taxon>Enterobacterales</taxon>
        <taxon>Morganellaceae</taxon>
        <taxon>Xenorhabdus</taxon>
    </lineage>
</organism>
<dbReference type="Proteomes" id="UP000094600">
    <property type="component" value="Chromosome"/>
</dbReference>
<dbReference type="Proteomes" id="UP000225433">
    <property type="component" value="Unassembled WGS sequence"/>
</dbReference>
<gene>
    <name evidence="1" type="ORF">A9255_10650</name>
    <name evidence="2" type="ORF">Xhom_01492</name>
</gene>
<dbReference type="RefSeq" id="WP_069318472.1">
    <property type="nucleotide sequence ID" value="NZ_CAWNQJ010000046.1"/>
</dbReference>
<dbReference type="EMBL" id="CP016176">
    <property type="protein sequence ID" value="AOM42863.1"/>
    <property type="molecule type" value="Genomic_DNA"/>
</dbReference>
<name>A0A2G0Q9W5_XENHO</name>
<reference evidence="2 4" key="2">
    <citation type="journal article" date="2017" name="Nat. Microbiol.">
        <title>Natural product diversity associated with the nematode symbionts Photorhabdus and Xenorhabdus.</title>
        <authorList>
            <person name="Tobias N.J."/>
            <person name="Wolff H."/>
            <person name="Djahanschiri B."/>
            <person name="Grundmann F."/>
            <person name="Kronenwerth M."/>
            <person name="Shi Y.M."/>
            <person name="Simonyi S."/>
            <person name="Grun P."/>
            <person name="Shapiro-Ilan D."/>
            <person name="Pidot S.J."/>
            <person name="Stinear T.P."/>
            <person name="Ebersberger I."/>
            <person name="Bode H.B."/>
        </authorList>
    </citation>
    <scope>NUCLEOTIDE SEQUENCE [LARGE SCALE GENOMIC DNA]</scope>
    <source>
        <strain evidence="2 4">DSM 17903</strain>
    </source>
</reference>
<evidence type="ECO:0000313" key="1">
    <source>
        <dbReference type="EMBL" id="AOM42863.1"/>
    </source>
</evidence>
<evidence type="ECO:0000313" key="3">
    <source>
        <dbReference type="Proteomes" id="UP000094600"/>
    </source>
</evidence>
<evidence type="ECO:0000313" key="4">
    <source>
        <dbReference type="Proteomes" id="UP000225433"/>
    </source>
</evidence>
<proteinExistence type="predicted"/>
<dbReference type="OrthoDB" id="2989116at2"/>
<dbReference type="AlphaFoldDB" id="A0A2G0Q9W5"/>